<gene>
    <name evidence="2" type="ORF">ACFOY7_07785</name>
</gene>
<organism evidence="2 3">
    <name type="scientific">Gracilibacillus xinjiangensis</name>
    <dbReference type="NCBI Taxonomy" id="1193282"/>
    <lineage>
        <taxon>Bacteria</taxon>
        <taxon>Bacillati</taxon>
        <taxon>Bacillota</taxon>
        <taxon>Bacilli</taxon>
        <taxon>Bacillales</taxon>
        <taxon>Bacillaceae</taxon>
        <taxon>Gracilibacillus</taxon>
    </lineage>
</organism>
<proteinExistence type="predicted"/>
<dbReference type="Gene3D" id="3.40.50.20">
    <property type="match status" value="1"/>
</dbReference>
<dbReference type="InterPro" id="IPR011004">
    <property type="entry name" value="Trimer_LpxA-like_sf"/>
</dbReference>
<dbReference type="Gene3D" id="2.160.10.10">
    <property type="entry name" value="Hexapeptide repeat proteins"/>
    <property type="match status" value="1"/>
</dbReference>
<dbReference type="NCBIfam" id="TIGR03570">
    <property type="entry name" value="NeuD_NnaD"/>
    <property type="match status" value="1"/>
</dbReference>
<comment type="caution">
    <text evidence="2">The sequence shown here is derived from an EMBL/GenBank/DDBJ whole genome shotgun (WGS) entry which is preliminary data.</text>
</comment>
<evidence type="ECO:0000313" key="3">
    <source>
        <dbReference type="Proteomes" id="UP001595882"/>
    </source>
</evidence>
<dbReference type="CDD" id="cd03360">
    <property type="entry name" value="LbH_AT_putative"/>
    <property type="match status" value="1"/>
</dbReference>
<feature type="domain" description="PglD N-terminal" evidence="1">
    <location>
        <begin position="4"/>
        <end position="80"/>
    </location>
</feature>
<evidence type="ECO:0000313" key="2">
    <source>
        <dbReference type="EMBL" id="MFC4402972.1"/>
    </source>
</evidence>
<dbReference type="SUPFAM" id="SSF51161">
    <property type="entry name" value="Trimeric LpxA-like enzymes"/>
    <property type="match status" value="1"/>
</dbReference>
<keyword evidence="3" id="KW-1185">Reference proteome</keyword>
<dbReference type="InterPro" id="IPR041561">
    <property type="entry name" value="PglD_N"/>
</dbReference>
<dbReference type="EMBL" id="JBHSDT010000004">
    <property type="protein sequence ID" value="MFC4402972.1"/>
    <property type="molecule type" value="Genomic_DNA"/>
</dbReference>
<dbReference type="RefSeq" id="WP_390251067.1">
    <property type="nucleotide sequence ID" value="NZ_JBHSDT010000004.1"/>
</dbReference>
<dbReference type="Proteomes" id="UP001595882">
    <property type="component" value="Unassembled WGS sequence"/>
</dbReference>
<reference evidence="3" key="1">
    <citation type="journal article" date="2019" name="Int. J. Syst. Evol. Microbiol.">
        <title>The Global Catalogue of Microorganisms (GCM) 10K type strain sequencing project: providing services to taxonomists for standard genome sequencing and annotation.</title>
        <authorList>
            <consortium name="The Broad Institute Genomics Platform"/>
            <consortium name="The Broad Institute Genome Sequencing Center for Infectious Disease"/>
            <person name="Wu L."/>
            <person name="Ma J."/>
        </authorList>
    </citation>
    <scope>NUCLEOTIDE SEQUENCE [LARGE SCALE GENOMIC DNA]</scope>
    <source>
        <strain evidence="3">CCUG 37865</strain>
    </source>
</reference>
<dbReference type="InterPro" id="IPR020019">
    <property type="entry name" value="AcTrfase_PglD-like"/>
</dbReference>
<dbReference type="Pfam" id="PF17836">
    <property type="entry name" value="PglD_N"/>
    <property type="match status" value="1"/>
</dbReference>
<accession>A0ABV8WSW5</accession>
<dbReference type="PANTHER" id="PTHR43300">
    <property type="entry name" value="ACETYLTRANSFERASE"/>
    <property type="match status" value="1"/>
</dbReference>
<dbReference type="PANTHER" id="PTHR43300:SF7">
    <property type="entry name" value="UDP-N-ACETYLBACILLOSAMINE N-ACETYLTRANSFERASE"/>
    <property type="match status" value="1"/>
</dbReference>
<protein>
    <submittedName>
        <fullName evidence="2">Acetyltransferase</fullName>
    </submittedName>
</protein>
<dbReference type="InterPro" id="IPR050179">
    <property type="entry name" value="Trans_hexapeptide_repeat"/>
</dbReference>
<name>A0ABV8WSW5_9BACI</name>
<evidence type="ECO:0000259" key="1">
    <source>
        <dbReference type="Pfam" id="PF17836"/>
    </source>
</evidence>
<sequence>MNNKLLIIGASGHGKVVADIAIKMNKWKEMAFLDDDESIKSSIGLEVIGTTNEVFSHIDEYDIFVGIGDNAIRQKVLEKLEKAGASIPILIHPDAVIGAQVDIEIGTTVMAGAVVNCCTKIGKGCIINTGATIDHDNYIEDFVHLSPGAHLAGTVQVGNGSWLGIGSVVSNNIKITKGCKIGAGAVVVNDITESGVYVGVPVRRI</sequence>